<comment type="function">
    <text evidence="9">Part of the tripartite ATP-independent periplasmic (TRAP) transport system.</text>
</comment>
<keyword evidence="3" id="KW-1003">Cell membrane</keyword>
<evidence type="ECO:0000313" key="11">
    <source>
        <dbReference type="EMBL" id="MEL0613033.1"/>
    </source>
</evidence>
<sequence>MHRFLYHSGQWLSALALIFLVSMTVTDVLCRWLFNSPIYGSNEIANILLTLSIGGGLVVTASTRSHIKVDLMEGLFVRLFGARYHGVTRLLESVGVLLFASIVGVYAYEAWEFDEVTVVLEWPLAPVFFITSVFSALSVLYIFKPMKGAEQDV</sequence>
<reference evidence="11 12" key="1">
    <citation type="submission" date="2024-02" db="EMBL/GenBank/DDBJ databases">
        <title>Bacteria isolated from the canopy kelp, Nereocystis luetkeana.</title>
        <authorList>
            <person name="Pfister C.A."/>
            <person name="Younker I.T."/>
            <person name="Light S.H."/>
        </authorList>
    </citation>
    <scope>NUCLEOTIDE SEQUENCE [LARGE SCALE GENOMIC DNA]</scope>
    <source>
        <strain evidence="11 12">TI.4.07</strain>
    </source>
</reference>
<dbReference type="RefSeq" id="WP_341566866.1">
    <property type="nucleotide sequence ID" value="NZ_JBAKAR010000004.1"/>
</dbReference>
<accession>A0ABU9G5J4</accession>
<feature type="transmembrane region" description="Helical" evidence="9">
    <location>
        <begin position="87"/>
        <end position="108"/>
    </location>
</feature>
<evidence type="ECO:0000256" key="8">
    <source>
        <dbReference type="ARBA" id="ARBA00038436"/>
    </source>
</evidence>
<evidence type="ECO:0000259" key="10">
    <source>
        <dbReference type="Pfam" id="PF04290"/>
    </source>
</evidence>
<comment type="caution">
    <text evidence="11">The sequence shown here is derived from an EMBL/GenBank/DDBJ whole genome shotgun (WGS) entry which is preliminary data.</text>
</comment>
<feature type="transmembrane region" description="Helical" evidence="9">
    <location>
        <begin position="120"/>
        <end position="143"/>
    </location>
</feature>
<dbReference type="PANTHER" id="PTHR35011:SF2">
    <property type="entry name" value="2,3-DIKETO-L-GULONATE TRAP TRANSPORTER SMALL PERMEASE PROTEIN YIAM"/>
    <property type="match status" value="1"/>
</dbReference>
<dbReference type="PANTHER" id="PTHR35011">
    <property type="entry name" value="2,3-DIKETO-L-GULONATE TRAP TRANSPORTER SMALL PERMEASE PROTEIN YIAM"/>
    <property type="match status" value="1"/>
</dbReference>
<evidence type="ECO:0000256" key="6">
    <source>
        <dbReference type="ARBA" id="ARBA00022989"/>
    </source>
</evidence>
<keyword evidence="6 9" id="KW-1133">Transmembrane helix</keyword>
<evidence type="ECO:0000256" key="1">
    <source>
        <dbReference type="ARBA" id="ARBA00004429"/>
    </source>
</evidence>
<comment type="subcellular location">
    <subcellularLocation>
        <location evidence="1 9">Cell inner membrane</location>
        <topology evidence="1 9">Multi-pass membrane protein</topology>
    </subcellularLocation>
</comment>
<gene>
    <name evidence="11" type="ORF">V6242_07735</name>
</gene>
<keyword evidence="2 9" id="KW-0813">Transport</keyword>
<dbReference type="Proteomes" id="UP001379949">
    <property type="component" value="Unassembled WGS sequence"/>
</dbReference>
<evidence type="ECO:0000256" key="3">
    <source>
        <dbReference type="ARBA" id="ARBA00022475"/>
    </source>
</evidence>
<evidence type="ECO:0000256" key="2">
    <source>
        <dbReference type="ARBA" id="ARBA00022448"/>
    </source>
</evidence>
<dbReference type="EMBL" id="JBAKAR010000004">
    <property type="protein sequence ID" value="MEL0613033.1"/>
    <property type="molecule type" value="Genomic_DNA"/>
</dbReference>
<organism evidence="11 12">
    <name type="scientific">Marinomonas arenicola</name>
    <dbReference type="NCBI Taxonomy" id="569601"/>
    <lineage>
        <taxon>Bacteria</taxon>
        <taxon>Pseudomonadati</taxon>
        <taxon>Pseudomonadota</taxon>
        <taxon>Gammaproteobacteria</taxon>
        <taxon>Oceanospirillales</taxon>
        <taxon>Oceanospirillaceae</taxon>
        <taxon>Marinomonas</taxon>
    </lineage>
</organism>
<protein>
    <recommendedName>
        <fullName evidence="9">TRAP transporter small permease protein</fullName>
    </recommendedName>
</protein>
<evidence type="ECO:0000256" key="4">
    <source>
        <dbReference type="ARBA" id="ARBA00022519"/>
    </source>
</evidence>
<dbReference type="Pfam" id="PF04290">
    <property type="entry name" value="DctQ"/>
    <property type="match status" value="1"/>
</dbReference>
<name>A0ABU9G5J4_9GAMM</name>
<comment type="subunit">
    <text evidence="9">The complex comprises the extracytoplasmic solute receptor protein and the two transmembrane proteins.</text>
</comment>
<evidence type="ECO:0000256" key="9">
    <source>
        <dbReference type="RuleBase" id="RU369079"/>
    </source>
</evidence>
<evidence type="ECO:0000256" key="5">
    <source>
        <dbReference type="ARBA" id="ARBA00022692"/>
    </source>
</evidence>
<keyword evidence="7 9" id="KW-0472">Membrane</keyword>
<keyword evidence="5 9" id="KW-0812">Transmembrane</keyword>
<evidence type="ECO:0000313" key="12">
    <source>
        <dbReference type="Proteomes" id="UP001379949"/>
    </source>
</evidence>
<keyword evidence="4 9" id="KW-0997">Cell inner membrane</keyword>
<feature type="domain" description="Tripartite ATP-independent periplasmic transporters DctQ component" evidence="10">
    <location>
        <begin position="21"/>
        <end position="142"/>
    </location>
</feature>
<keyword evidence="12" id="KW-1185">Reference proteome</keyword>
<dbReference type="InterPro" id="IPR055348">
    <property type="entry name" value="DctQ"/>
</dbReference>
<dbReference type="InterPro" id="IPR007387">
    <property type="entry name" value="TRAP_DctQ"/>
</dbReference>
<comment type="similarity">
    <text evidence="8 9">Belongs to the TRAP transporter small permease family.</text>
</comment>
<proteinExistence type="inferred from homology"/>
<feature type="transmembrane region" description="Helical" evidence="9">
    <location>
        <begin position="12"/>
        <end position="34"/>
    </location>
</feature>
<feature type="transmembrane region" description="Helical" evidence="9">
    <location>
        <begin position="46"/>
        <end position="67"/>
    </location>
</feature>
<evidence type="ECO:0000256" key="7">
    <source>
        <dbReference type="ARBA" id="ARBA00023136"/>
    </source>
</evidence>